<feature type="domain" description="XdhC Rossmann" evidence="2">
    <location>
        <begin position="179"/>
        <end position="320"/>
    </location>
</feature>
<dbReference type="SUPFAM" id="SSF51735">
    <property type="entry name" value="NAD(P)-binding Rossmann-fold domains"/>
    <property type="match status" value="1"/>
</dbReference>
<sequence>MSGQLSDVMFAAALEAELAAGRPVGLASLLAARGSMPRREGSRLAVLADGTFLGTVGGGRIEQIAIERAHELVSDPEPRARLEWETHAKTGMACGGDALLATRRLNGRDRAALSALLGLLRAHKAGWVVEDWHDASAPELRVVSAEGTDAPSEPLPDVVVFDEQTARLTEPVGPDPVCYVFGGGHVGQALVGVLASVGFRVVVYDDRPETALPERFPAAERVVCGDFRSLTDQVGVTARDYVVILTHGHAADIDVLERVLPTRPAYVGCIGSRAKAALARKVLISRELPETHVDAIHLPIGDKIGAVTPAEIAVSIAAEMIRCRAERRPHAVYVPSEPHVG</sequence>
<proteinExistence type="predicted"/>
<dbReference type="Pfam" id="PF13478">
    <property type="entry name" value="XdhC_C"/>
    <property type="match status" value="1"/>
</dbReference>
<dbReference type="Proteomes" id="UP000593735">
    <property type="component" value="Chromosome"/>
</dbReference>
<dbReference type="Gene3D" id="3.40.50.720">
    <property type="entry name" value="NAD(P)-binding Rossmann-like Domain"/>
    <property type="match status" value="1"/>
</dbReference>
<reference evidence="3 4" key="1">
    <citation type="submission" date="2020-10" db="EMBL/GenBank/DDBJ databases">
        <title>Olsenella immobilis sp.nov., isolated from the mud in a fermentation cellar used for the production of Chinese strong-flavoured liquor.</title>
        <authorList>
            <person name="Lu L."/>
        </authorList>
    </citation>
    <scope>NUCLEOTIDE SEQUENCE [LARGE SCALE GENOMIC DNA]</scope>
    <source>
        <strain evidence="3 4">LZLJ-2</strain>
    </source>
</reference>
<keyword evidence="4" id="KW-1185">Reference proteome</keyword>
<dbReference type="InterPro" id="IPR052698">
    <property type="entry name" value="MoCofactor_Util/Proc"/>
</dbReference>
<dbReference type="RefSeq" id="WP_194370398.1">
    <property type="nucleotide sequence ID" value="NZ_CP063767.1"/>
</dbReference>
<dbReference type="KEGG" id="tio:INP52_07220"/>
<dbReference type="PANTHER" id="PTHR30388">
    <property type="entry name" value="ALDEHYDE OXIDOREDUCTASE MOLYBDENUM COFACTOR ASSEMBLY PROTEIN"/>
    <property type="match status" value="1"/>
</dbReference>
<dbReference type="AlphaFoldDB" id="A0A7S7M7H8"/>
<evidence type="ECO:0000259" key="1">
    <source>
        <dbReference type="Pfam" id="PF02625"/>
    </source>
</evidence>
<evidence type="ECO:0000313" key="3">
    <source>
        <dbReference type="EMBL" id="QOY60201.1"/>
    </source>
</evidence>
<feature type="domain" description="XdhC- CoxI" evidence="1">
    <location>
        <begin position="18"/>
        <end position="79"/>
    </location>
</feature>
<evidence type="ECO:0000313" key="4">
    <source>
        <dbReference type="Proteomes" id="UP000593735"/>
    </source>
</evidence>
<dbReference type="InterPro" id="IPR036291">
    <property type="entry name" value="NAD(P)-bd_dom_sf"/>
</dbReference>
<evidence type="ECO:0000259" key="2">
    <source>
        <dbReference type="Pfam" id="PF13478"/>
    </source>
</evidence>
<organism evidence="3 4">
    <name type="scientific">Thermophilibacter immobilis</name>
    <dbReference type="NCBI Taxonomy" id="2779519"/>
    <lineage>
        <taxon>Bacteria</taxon>
        <taxon>Bacillati</taxon>
        <taxon>Actinomycetota</taxon>
        <taxon>Coriobacteriia</taxon>
        <taxon>Coriobacteriales</taxon>
        <taxon>Atopobiaceae</taxon>
        <taxon>Thermophilibacter</taxon>
    </lineage>
</organism>
<dbReference type="EMBL" id="CP063767">
    <property type="protein sequence ID" value="QOY60201.1"/>
    <property type="molecule type" value="Genomic_DNA"/>
</dbReference>
<dbReference type="InterPro" id="IPR027051">
    <property type="entry name" value="XdhC_Rossmann_dom"/>
</dbReference>
<name>A0A7S7M7H8_9ACTN</name>
<dbReference type="InterPro" id="IPR003777">
    <property type="entry name" value="XdhC_CoxI"/>
</dbReference>
<gene>
    <name evidence="3" type="ORF">INP52_07220</name>
</gene>
<dbReference type="PANTHER" id="PTHR30388:SF6">
    <property type="entry name" value="XANTHINE DEHYDROGENASE SUBUNIT A-RELATED"/>
    <property type="match status" value="1"/>
</dbReference>
<accession>A0A7S7M7H8</accession>
<protein>
    <submittedName>
        <fullName evidence="3">XdhC family protein</fullName>
    </submittedName>
</protein>
<dbReference type="Pfam" id="PF02625">
    <property type="entry name" value="XdhC_CoxI"/>
    <property type="match status" value="1"/>
</dbReference>